<accession>A0AAE1BX20</accession>
<dbReference type="AlphaFoldDB" id="A0AAE1BX20"/>
<protein>
    <submittedName>
        <fullName evidence="1">Uncharacterized protein</fullName>
    </submittedName>
</protein>
<name>A0AAE1BX20_PETCI</name>
<evidence type="ECO:0000313" key="2">
    <source>
        <dbReference type="Proteomes" id="UP001286313"/>
    </source>
</evidence>
<dbReference type="EMBL" id="JAWQEG010005246">
    <property type="protein sequence ID" value="KAK3858668.1"/>
    <property type="molecule type" value="Genomic_DNA"/>
</dbReference>
<evidence type="ECO:0000313" key="1">
    <source>
        <dbReference type="EMBL" id="KAK3858668.1"/>
    </source>
</evidence>
<comment type="caution">
    <text evidence="1">The sequence shown here is derived from an EMBL/GenBank/DDBJ whole genome shotgun (WGS) entry which is preliminary data.</text>
</comment>
<proteinExistence type="predicted"/>
<keyword evidence="2" id="KW-1185">Reference proteome</keyword>
<organism evidence="1 2">
    <name type="scientific">Petrolisthes cinctipes</name>
    <name type="common">Flat porcelain crab</name>
    <dbReference type="NCBI Taxonomy" id="88211"/>
    <lineage>
        <taxon>Eukaryota</taxon>
        <taxon>Metazoa</taxon>
        <taxon>Ecdysozoa</taxon>
        <taxon>Arthropoda</taxon>
        <taxon>Crustacea</taxon>
        <taxon>Multicrustacea</taxon>
        <taxon>Malacostraca</taxon>
        <taxon>Eumalacostraca</taxon>
        <taxon>Eucarida</taxon>
        <taxon>Decapoda</taxon>
        <taxon>Pleocyemata</taxon>
        <taxon>Anomura</taxon>
        <taxon>Galatheoidea</taxon>
        <taxon>Porcellanidae</taxon>
        <taxon>Petrolisthes</taxon>
    </lineage>
</organism>
<sequence length="72" mass="8452">MVKFGKEIYEGIQYHTSTNQPENVVPVFSYTNVTTTWTSKERINYTERGIQVLDEKTLSCHRIFQGKSPMRH</sequence>
<gene>
    <name evidence="1" type="ORF">Pcinc_035153</name>
</gene>
<dbReference type="Proteomes" id="UP001286313">
    <property type="component" value="Unassembled WGS sequence"/>
</dbReference>
<reference evidence="1" key="1">
    <citation type="submission" date="2023-10" db="EMBL/GenBank/DDBJ databases">
        <title>Genome assemblies of two species of porcelain crab, Petrolisthes cinctipes and Petrolisthes manimaculis (Anomura: Porcellanidae).</title>
        <authorList>
            <person name="Angst P."/>
        </authorList>
    </citation>
    <scope>NUCLEOTIDE SEQUENCE</scope>
    <source>
        <strain evidence="1">PB745_01</strain>
        <tissue evidence="1">Gill</tissue>
    </source>
</reference>